<dbReference type="Proteomes" id="UP000765507">
    <property type="component" value="Unassembled WGS sequence"/>
</dbReference>
<organism evidence="2 3">
    <name type="scientific">Chelydra serpentina</name>
    <name type="common">Snapping turtle</name>
    <name type="synonym">Testudo serpentina</name>
    <dbReference type="NCBI Taxonomy" id="8475"/>
    <lineage>
        <taxon>Eukaryota</taxon>
        <taxon>Metazoa</taxon>
        <taxon>Chordata</taxon>
        <taxon>Craniata</taxon>
        <taxon>Vertebrata</taxon>
        <taxon>Euteleostomi</taxon>
        <taxon>Archelosauria</taxon>
        <taxon>Testudinata</taxon>
        <taxon>Testudines</taxon>
        <taxon>Cryptodira</taxon>
        <taxon>Durocryptodira</taxon>
        <taxon>Americhelydia</taxon>
        <taxon>Chelydroidea</taxon>
        <taxon>Chelydridae</taxon>
        <taxon>Chelydra</taxon>
    </lineage>
</organism>
<reference evidence="2 3" key="1">
    <citation type="journal article" date="2020" name="G3 (Bethesda)">
        <title>Draft Genome of the Common Snapping Turtle, Chelydra serpentina, a Model for Phenotypic Plasticity in Reptiles.</title>
        <authorList>
            <person name="Das D."/>
            <person name="Singh S.K."/>
            <person name="Bierstedt J."/>
            <person name="Erickson A."/>
            <person name="Galli G.L.J."/>
            <person name="Crossley D.A. 2nd"/>
            <person name="Rhen T."/>
        </authorList>
    </citation>
    <scope>NUCLEOTIDE SEQUENCE [LARGE SCALE GENOMIC DNA]</scope>
    <source>
        <strain evidence="2">KW</strain>
    </source>
</reference>
<evidence type="ECO:0000256" key="1">
    <source>
        <dbReference type="SAM" id="MobiDB-lite"/>
    </source>
</evidence>
<evidence type="ECO:0000313" key="3">
    <source>
        <dbReference type="Proteomes" id="UP000765507"/>
    </source>
</evidence>
<name>A0A8T1SUA8_CHESE</name>
<protein>
    <submittedName>
        <fullName evidence="2">Uncharacterized protein</fullName>
    </submittedName>
</protein>
<gene>
    <name evidence="2" type="ORF">G0U57_020669</name>
</gene>
<sequence length="204" mass="21297">MRPGPGLSARSQNPALGTGTAWLEPGIGANTCRCTARARSWVSEPRAVWLEPEASACCCVAGARVCCCVARGWHPGPAPTITWPEPRNRALGQRLLPCSWGRGSAPGSRAGLLEPGASACHRMAGTGDQRLTEAPQPELGISTCCPAAKARGWCPKPRRWSLLRCGWGWVSVPVAGACHCASGARDWSWKPAPAAAQLEPGAGG</sequence>
<dbReference type="EMBL" id="JAHGAV010000088">
    <property type="protein sequence ID" value="KAG6932786.1"/>
    <property type="molecule type" value="Genomic_DNA"/>
</dbReference>
<evidence type="ECO:0000313" key="2">
    <source>
        <dbReference type="EMBL" id="KAG6932786.1"/>
    </source>
</evidence>
<accession>A0A8T1SUA8</accession>
<dbReference type="AlphaFoldDB" id="A0A8T1SUA8"/>
<comment type="caution">
    <text evidence="2">The sequence shown here is derived from an EMBL/GenBank/DDBJ whole genome shotgun (WGS) entry which is preliminary data.</text>
</comment>
<keyword evidence="3" id="KW-1185">Reference proteome</keyword>
<feature type="region of interest" description="Disordered" evidence="1">
    <location>
        <begin position="1"/>
        <end position="20"/>
    </location>
</feature>
<proteinExistence type="predicted"/>